<proteinExistence type="predicted"/>
<gene>
    <name evidence="1" type="ORF">HCDG_03284</name>
</gene>
<dbReference type="VEuPathDB" id="FungiDB:HCDG_03284"/>
<reference evidence="2" key="1">
    <citation type="submission" date="2009-05" db="EMBL/GenBank/DDBJ databases">
        <title>The genome sequence of Ajellomyces capsulatus strain H143.</title>
        <authorList>
            <person name="Champion M."/>
            <person name="Cuomo C.A."/>
            <person name="Ma L.-J."/>
            <person name="Henn M.R."/>
            <person name="Sil A."/>
            <person name="Goldman B."/>
            <person name="Young S.K."/>
            <person name="Kodira C.D."/>
            <person name="Zeng Q."/>
            <person name="Koehrsen M."/>
            <person name="Alvarado L."/>
            <person name="Berlin A.M."/>
            <person name="Borenstein D."/>
            <person name="Chen Z."/>
            <person name="Engels R."/>
            <person name="Freedman E."/>
            <person name="Gellesch M."/>
            <person name="Goldberg J."/>
            <person name="Griggs A."/>
            <person name="Gujja S."/>
            <person name="Heiman D.I."/>
            <person name="Hepburn T.A."/>
            <person name="Howarth C."/>
            <person name="Jen D."/>
            <person name="Larson L."/>
            <person name="Lewis B."/>
            <person name="Mehta T."/>
            <person name="Park D."/>
            <person name="Pearson M."/>
            <person name="Roberts A."/>
            <person name="Saif S."/>
            <person name="Shea T.D."/>
            <person name="Shenoy N."/>
            <person name="Sisk P."/>
            <person name="Stolte C."/>
            <person name="Sykes S."/>
            <person name="Walk T."/>
            <person name="White J."/>
            <person name="Yandava C."/>
            <person name="Klein B."/>
            <person name="McEwen J.G."/>
            <person name="Puccia R."/>
            <person name="Goldman G.H."/>
            <person name="Felipe M.S."/>
            <person name="Nino-Vega G."/>
            <person name="San-Blas G."/>
            <person name="Taylor J.W."/>
            <person name="Mendoza L."/>
            <person name="Galagan J.E."/>
            <person name="Nusbaum C."/>
            <person name="Birren B.W."/>
        </authorList>
    </citation>
    <scope>NUCLEOTIDE SEQUENCE [LARGE SCALE GENOMIC DNA]</scope>
    <source>
        <strain evidence="2">H143</strain>
    </source>
</reference>
<dbReference type="AlphaFoldDB" id="C6HAQ3"/>
<dbReference type="EMBL" id="GG692421">
    <property type="protein sequence ID" value="EER43386.1"/>
    <property type="molecule type" value="Genomic_DNA"/>
</dbReference>
<protein>
    <submittedName>
        <fullName evidence="1">Uncharacterized protein</fullName>
    </submittedName>
</protein>
<dbReference type="Proteomes" id="UP000002624">
    <property type="component" value="Unassembled WGS sequence"/>
</dbReference>
<sequence length="102" mass="11293">MENGTFTPNVAGIQNCFSIPLYEKHNSTGTMVSIEEGDTNIVSWAQLDLCWNLQRNGTLVESYVKRSRMRIQGQSAGKDAGYSTSRVAAEQYMKGALNDSRP</sequence>
<accession>C6HAQ3</accession>
<evidence type="ECO:0000313" key="2">
    <source>
        <dbReference type="Proteomes" id="UP000002624"/>
    </source>
</evidence>
<name>C6HAQ3_AJECH</name>
<organism evidence="1 2">
    <name type="scientific">Ajellomyces capsulatus (strain H143)</name>
    <name type="common">Darling's disease fungus</name>
    <name type="synonym">Histoplasma capsulatum</name>
    <dbReference type="NCBI Taxonomy" id="544712"/>
    <lineage>
        <taxon>Eukaryota</taxon>
        <taxon>Fungi</taxon>
        <taxon>Dikarya</taxon>
        <taxon>Ascomycota</taxon>
        <taxon>Pezizomycotina</taxon>
        <taxon>Eurotiomycetes</taxon>
        <taxon>Eurotiomycetidae</taxon>
        <taxon>Onygenales</taxon>
        <taxon>Ajellomycetaceae</taxon>
        <taxon>Histoplasma</taxon>
    </lineage>
</organism>
<evidence type="ECO:0000313" key="1">
    <source>
        <dbReference type="EMBL" id="EER43386.1"/>
    </source>
</evidence>
<dbReference type="HOGENOM" id="CLU_2276690_0_0_1"/>